<accession>A0A1F7UPE0</accession>
<dbReference type="GO" id="GO:0004222">
    <property type="term" value="F:metalloendopeptidase activity"/>
    <property type="evidence" value="ECO:0007669"/>
    <property type="project" value="InterPro"/>
</dbReference>
<evidence type="ECO:0000256" key="2">
    <source>
        <dbReference type="ARBA" id="ARBA00004141"/>
    </source>
</evidence>
<feature type="domain" description="Peptidase M50" evidence="12">
    <location>
        <begin position="7"/>
        <end position="344"/>
    </location>
</feature>
<evidence type="ECO:0000256" key="3">
    <source>
        <dbReference type="ARBA" id="ARBA00007931"/>
    </source>
</evidence>
<name>A0A1F7UPE0_9BACT</name>
<dbReference type="EMBL" id="MGEJ01000014">
    <property type="protein sequence ID" value="OGL80136.1"/>
    <property type="molecule type" value="Genomic_DNA"/>
</dbReference>
<evidence type="ECO:0000256" key="6">
    <source>
        <dbReference type="ARBA" id="ARBA00022801"/>
    </source>
</evidence>
<evidence type="ECO:0000256" key="4">
    <source>
        <dbReference type="ARBA" id="ARBA00022670"/>
    </source>
</evidence>
<comment type="caution">
    <text evidence="13">The sequence shown here is derived from an EMBL/GenBank/DDBJ whole genome shotgun (WGS) entry which is preliminary data.</text>
</comment>
<reference evidence="13 14" key="1">
    <citation type="journal article" date="2016" name="Nat. Commun.">
        <title>Thousands of microbial genomes shed light on interconnected biogeochemical processes in an aquifer system.</title>
        <authorList>
            <person name="Anantharaman K."/>
            <person name="Brown C.T."/>
            <person name="Hug L.A."/>
            <person name="Sharon I."/>
            <person name="Castelle C.J."/>
            <person name="Probst A.J."/>
            <person name="Thomas B.C."/>
            <person name="Singh A."/>
            <person name="Wilkins M.J."/>
            <person name="Karaoz U."/>
            <person name="Brodie E.L."/>
            <person name="Williams K.H."/>
            <person name="Hubbard S.S."/>
            <person name="Banfield J.F."/>
        </authorList>
    </citation>
    <scope>NUCLEOTIDE SEQUENCE [LARGE SCALE GENOMIC DNA]</scope>
</reference>
<dbReference type="AlphaFoldDB" id="A0A1F7UPE0"/>
<dbReference type="Proteomes" id="UP000176897">
    <property type="component" value="Unassembled WGS sequence"/>
</dbReference>
<keyword evidence="7" id="KW-0862">Zinc</keyword>
<evidence type="ECO:0000256" key="8">
    <source>
        <dbReference type="ARBA" id="ARBA00022989"/>
    </source>
</evidence>
<evidence type="ECO:0000256" key="11">
    <source>
        <dbReference type="SAM" id="Phobius"/>
    </source>
</evidence>
<feature type="transmembrane region" description="Helical" evidence="11">
    <location>
        <begin position="232"/>
        <end position="251"/>
    </location>
</feature>
<dbReference type="GO" id="GO:0016020">
    <property type="term" value="C:membrane"/>
    <property type="evidence" value="ECO:0007669"/>
    <property type="project" value="UniProtKB-SubCell"/>
</dbReference>
<gene>
    <name evidence="13" type="ORF">A3B21_02045</name>
</gene>
<dbReference type="InterPro" id="IPR004387">
    <property type="entry name" value="Pept_M50_Zn"/>
</dbReference>
<evidence type="ECO:0000256" key="9">
    <source>
        <dbReference type="ARBA" id="ARBA00023049"/>
    </source>
</evidence>
<dbReference type="SUPFAM" id="SSF50156">
    <property type="entry name" value="PDZ domain-like"/>
    <property type="match status" value="1"/>
</dbReference>
<comment type="similarity">
    <text evidence="3">Belongs to the peptidase M50B family.</text>
</comment>
<keyword evidence="6" id="KW-0378">Hydrolase</keyword>
<dbReference type="PANTHER" id="PTHR42837:SF2">
    <property type="entry name" value="MEMBRANE METALLOPROTEASE ARASP2, CHLOROPLASTIC-RELATED"/>
    <property type="match status" value="1"/>
</dbReference>
<protein>
    <recommendedName>
        <fullName evidence="12">Peptidase M50 domain-containing protein</fullName>
    </recommendedName>
</protein>
<evidence type="ECO:0000259" key="12">
    <source>
        <dbReference type="Pfam" id="PF02163"/>
    </source>
</evidence>
<dbReference type="InterPro" id="IPR008915">
    <property type="entry name" value="Peptidase_M50"/>
</dbReference>
<evidence type="ECO:0000256" key="5">
    <source>
        <dbReference type="ARBA" id="ARBA00022692"/>
    </source>
</evidence>
<keyword evidence="5 11" id="KW-0812">Transmembrane</keyword>
<feature type="transmembrane region" description="Helical" evidence="11">
    <location>
        <begin position="331"/>
        <end position="350"/>
    </location>
</feature>
<keyword evidence="9" id="KW-0482">Metalloprotease</keyword>
<dbReference type="Pfam" id="PF02163">
    <property type="entry name" value="Peptidase_M50"/>
    <property type="match status" value="1"/>
</dbReference>
<comment type="subcellular location">
    <subcellularLocation>
        <location evidence="2">Membrane</location>
        <topology evidence="2">Multi-pass membrane protein</topology>
    </subcellularLocation>
</comment>
<dbReference type="STRING" id="1802401.A3B21_02045"/>
<evidence type="ECO:0000313" key="13">
    <source>
        <dbReference type="EMBL" id="OGL80136.1"/>
    </source>
</evidence>
<dbReference type="InterPro" id="IPR036034">
    <property type="entry name" value="PDZ_sf"/>
</dbReference>
<dbReference type="PANTHER" id="PTHR42837">
    <property type="entry name" value="REGULATOR OF SIGMA-E PROTEASE RSEP"/>
    <property type="match status" value="1"/>
</dbReference>
<evidence type="ECO:0000313" key="14">
    <source>
        <dbReference type="Proteomes" id="UP000176897"/>
    </source>
</evidence>
<keyword evidence="8 11" id="KW-1133">Transmembrane helix</keyword>
<dbReference type="Gene3D" id="2.30.42.10">
    <property type="match status" value="1"/>
</dbReference>
<organism evidence="13 14">
    <name type="scientific">Candidatus Uhrbacteria bacterium RIFCSPLOWO2_01_FULL_47_24</name>
    <dbReference type="NCBI Taxonomy" id="1802401"/>
    <lineage>
        <taxon>Bacteria</taxon>
        <taxon>Candidatus Uhriibacteriota</taxon>
    </lineage>
</organism>
<evidence type="ECO:0000256" key="7">
    <source>
        <dbReference type="ARBA" id="ARBA00022833"/>
    </source>
</evidence>
<feature type="transmembrane region" description="Helical" evidence="11">
    <location>
        <begin position="90"/>
        <end position="116"/>
    </location>
</feature>
<comment type="cofactor">
    <cofactor evidence="1">
        <name>Zn(2+)</name>
        <dbReference type="ChEBI" id="CHEBI:29105"/>
    </cofactor>
</comment>
<feature type="transmembrane region" description="Helical" evidence="11">
    <location>
        <begin position="282"/>
        <end position="302"/>
    </location>
</feature>
<evidence type="ECO:0000256" key="10">
    <source>
        <dbReference type="ARBA" id="ARBA00023136"/>
    </source>
</evidence>
<dbReference type="CDD" id="cd06163">
    <property type="entry name" value="S2P-M50_PDZ_RseP-like"/>
    <property type="match status" value="1"/>
</dbReference>
<keyword evidence="10 11" id="KW-0472">Membrane</keyword>
<evidence type="ECO:0000256" key="1">
    <source>
        <dbReference type="ARBA" id="ARBA00001947"/>
    </source>
</evidence>
<dbReference type="GO" id="GO:0006508">
    <property type="term" value="P:proteolysis"/>
    <property type="evidence" value="ECO:0007669"/>
    <property type="project" value="UniProtKB-KW"/>
</dbReference>
<keyword evidence="4" id="KW-0645">Protease</keyword>
<sequence>MITLLIFLLVLSVLVFVHEFGHFITAKKAGIRVDEFGFGFPPRIFGVRKGDTLYSINALPFGGFVKIKGESGEGAEDHDSFANRGAGVRIGIIAAGVIMNVALAAVLIAGGYMIGFPQPIDNGISKYATIKDRRIEIMGVLPGSPAEVAQIKPTDRVISGNGKEFQSAEEFRSFVTEFLEKPIRLTLERDSARREVEVTPKLLEQTNKPGIGVALSDAAIVKYPFWLAMPKAIVLTGVLLKAIVLSIFELIRDAILGRPVTADLAGPVGIAVLTGQAARQGFIFLLQFVSVLSLNLAILNILPFPALDGGRILFIGIEKILRRPVSRKVEGWIHSIGFALLILLVLFVTYKDLGRYGGRIVEFFKGIVQ</sequence>
<proteinExistence type="inferred from homology"/>